<evidence type="ECO:0000313" key="2">
    <source>
        <dbReference type="Proteomes" id="UP000265520"/>
    </source>
</evidence>
<dbReference type="PANTHER" id="PTHR36617">
    <property type="entry name" value="PROTEIN, PUTATIVE-RELATED"/>
    <property type="match status" value="1"/>
</dbReference>
<keyword evidence="2" id="KW-1185">Reference proteome</keyword>
<dbReference type="Proteomes" id="UP000265520">
    <property type="component" value="Unassembled WGS sequence"/>
</dbReference>
<proteinExistence type="predicted"/>
<dbReference type="PANTHER" id="PTHR36617:SF15">
    <property type="entry name" value="REVERSE TRANSCRIPTASE ZINC-BINDING DOMAIN-CONTAINING PROTEIN"/>
    <property type="match status" value="1"/>
</dbReference>
<accession>A0A392ND29</accession>
<organism evidence="1 2">
    <name type="scientific">Trifolium medium</name>
    <dbReference type="NCBI Taxonomy" id="97028"/>
    <lineage>
        <taxon>Eukaryota</taxon>
        <taxon>Viridiplantae</taxon>
        <taxon>Streptophyta</taxon>
        <taxon>Embryophyta</taxon>
        <taxon>Tracheophyta</taxon>
        <taxon>Spermatophyta</taxon>
        <taxon>Magnoliopsida</taxon>
        <taxon>eudicotyledons</taxon>
        <taxon>Gunneridae</taxon>
        <taxon>Pentapetalae</taxon>
        <taxon>rosids</taxon>
        <taxon>fabids</taxon>
        <taxon>Fabales</taxon>
        <taxon>Fabaceae</taxon>
        <taxon>Papilionoideae</taxon>
        <taxon>50 kb inversion clade</taxon>
        <taxon>NPAAA clade</taxon>
        <taxon>Hologalegina</taxon>
        <taxon>IRL clade</taxon>
        <taxon>Trifolieae</taxon>
        <taxon>Trifolium</taxon>
    </lineage>
</organism>
<protein>
    <submittedName>
        <fullName evidence="1">Ribonuclease H protein</fullName>
    </submittedName>
</protein>
<name>A0A392ND29_9FABA</name>
<comment type="caution">
    <text evidence="1">The sequence shown here is derived from an EMBL/GenBank/DDBJ whole genome shotgun (WGS) entry which is preliminary data.</text>
</comment>
<dbReference type="AlphaFoldDB" id="A0A392ND29"/>
<feature type="non-terminal residue" evidence="1">
    <location>
        <position position="1"/>
    </location>
</feature>
<dbReference type="EMBL" id="LXQA010035456">
    <property type="protein sequence ID" value="MCH97622.1"/>
    <property type="molecule type" value="Genomic_DNA"/>
</dbReference>
<reference evidence="1 2" key="1">
    <citation type="journal article" date="2018" name="Front. Plant Sci.">
        <title>Red Clover (Trifolium pratense) and Zigzag Clover (T. medium) - A Picture of Genomic Similarities and Differences.</title>
        <authorList>
            <person name="Dluhosova J."/>
            <person name="Istvanek J."/>
            <person name="Nedelnik J."/>
            <person name="Repkova J."/>
        </authorList>
    </citation>
    <scope>NUCLEOTIDE SEQUENCE [LARGE SCALE GENOMIC DNA]</scope>
    <source>
        <strain evidence="2">cv. 10/8</strain>
        <tissue evidence="1">Leaf</tissue>
    </source>
</reference>
<evidence type="ECO:0000313" key="1">
    <source>
        <dbReference type="EMBL" id="MCH97622.1"/>
    </source>
</evidence>
<sequence length="108" mass="12458">ASFSYYDSLVPVRTTSLWWRDLLTVGGESDSYWFFSNLSNILGDGFALKFWKEKWLGMDTLKDLFPSLFAKSTAKNAVVAELGRWAEEGWVWELSWVEKLSYDEVVTA</sequence>